<dbReference type="Gene3D" id="3.40.630.30">
    <property type="match status" value="1"/>
</dbReference>
<reference evidence="5" key="1">
    <citation type="journal article" date="2019" name="Int. J. Syst. Evol. Microbiol.">
        <title>The Global Catalogue of Microorganisms (GCM) 10K type strain sequencing project: providing services to taxonomists for standard genome sequencing and annotation.</title>
        <authorList>
            <consortium name="The Broad Institute Genomics Platform"/>
            <consortium name="The Broad Institute Genome Sequencing Center for Infectious Disease"/>
            <person name="Wu L."/>
            <person name="Ma J."/>
        </authorList>
    </citation>
    <scope>NUCLEOTIDE SEQUENCE [LARGE SCALE GENOMIC DNA]</scope>
    <source>
        <strain evidence="5">JCM 16221</strain>
    </source>
</reference>
<evidence type="ECO:0000313" key="4">
    <source>
        <dbReference type="EMBL" id="GAA2336240.1"/>
    </source>
</evidence>
<dbReference type="CDD" id="cd04301">
    <property type="entry name" value="NAT_SF"/>
    <property type="match status" value="1"/>
</dbReference>
<keyword evidence="5" id="KW-1185">Reference proteome</keyword>
<keyword evidence="2" id="KW-0012">Acyltransferase</keyword>
<name>A0ABP5SQ17_9PSEU</name>
<dbReference type="InterPro" id="IPR000182">
    <property type="entry name" value="GNAT_dom"/>
</dbReference>
<dbReference type="EMBL" id="BAAARA010000002">
    <property type="protein sequence ID" value="GAA2336240.1"/>
    <property type="molecule type" value="Genomic_DNA"/>
</dbReference>
<gene>
    <name evidence="4" type="ORF">GCM10009854_10180</name>
</gene>
<evidence type="ECO:0000259" key="3">
    <source>
        <dbReference type="PROSITE" id="PS51186"/>
    </source>
</evidence>
<dbReference type="SUPFAM" id="SSF55729">
    <property type="entry name" value="Acyl-CoA N-acyltransferases (Nat)"/>
    <property type="match status" value="1"/>
</dbReference>
<sequence length="161" mass="18222">MLEPATAADSRALHRLRRSLEDWLRAEGVDQWIPGEVTEAEVAAQIARGEWHVLRNGAGIDAALRFLRADREIWGQDETSARYVHGLMVDRAAAGRGLGEAVLRWAAQRSTAEGAERLRLDCGETNEALRAYYRSRGFTEVGRKDFDHGWFSVTLFEKRLR</sequence>
<dbReference type="Pfam" id="PF00583">
    <property type="entry name" value="Acetyltransf_1"/>
    <property type="match status" value="1"/>
</dbReference>
<dbReference type="PROSITE" id="PS51186">
    <property type="entry name" value="GNAT"/>
    <property type="match status" value="1"/>
</dbReference>
<dbReference type="PANTHER" id="PTHR43877:SF2">
    <property type="entry name" value="AMINOALKYLPHOSPHONATE N-ACETYLTRANSFERASE-RELATED"/>
    <property type="match status" value="1"/>
</dbReference>
<accession>A0ABP5SQ17</accession>
<dbReference type="RefSeq" id="WP_344127054.1">
    <property type="nucleotide sequence ID" value="NZ_BAAARA010000002.1"/>
</dbReference>
<feature type="domain" description="N-acetyltransferase" evidence="3">
    <location>
        <begin position="1"/>
        <end position="161"/>
    </location>
</feature>
<organism evidence="4 5">
    <name type="scientific">Saccharopolyspora halophila</name>
    <dbReference type="NCBI Taxonomy" id="405551"/>
    <lineage>
        <taxon>Bacteria</taxon>
        <taxon>Bacillati</taxon>
        <taxon>Actinomycetota</taxon>
        <taxon>Actinomycetes</taxon>
        <taxon>Pseudonocardiales</taxon>
        <taxon>Pseudonocardiaceae</taxon>
        <taxon>Saccharopolyspora</taxon>
    </lineage>
</organism>
<dbReference type="InterPro" id="IPR016181">
    <property type="entry name" value="Acyl_CoA_acyltransferase"/>
</dbReference>
<proteinExistence type="predicted"/>
<dbReference type="PANTHER" id="PTHR43877">
    <property type="entry name" value="AMINOALKYLPHOSPHONATE N-ACETYLTRANSFERASE-RELATED-RELATED"/>
    <property type="match status" value="1"/>
</dbReference>
<protein>
    <submittedName>
        <fullName evidence="4">GNAT family N-acetyltransferase</fullName>
    </submittedName>
</protein>
<evidence type="ECO:0000256" key="2">
    <source>
        <dbReference type="ARBA" id="ARBA00023315"/>
    </source>
</evidence>
<keyword evidence="1" id="KW-0808">Transferase</keyword>
<dbReference type="Proteomes" id="UP001501218">
    <property type="component" value="Unassembled WGS sequence"/>
</dbReference>
<comment type="caution">
    <text evidence="4">The sequence shown here is derived from an EMBL/GenBank/DDBJ whole genome shotgun (WGS) entry which is preliminary data.</text>
</comment>
<dbReference type="InterPro" id="IPR050832">
    <property type="entry name" value="Bact_Acetyltransf"/>
</dbReference>
<evidence type="ECO:0000313" key="5">
    <source>
        <dbReference type="Proteomes" id="UP001501218"/>
    </source>
</evidence>
<evidence type="ECO:0000256" key="1">
    <source>
        <dbReference type="ARBA" id="ARBA00022679"/>
    </source>
</evidence>